<evidence type="ECO:0000256" key="6">
    <source>
        <dbReference type="ARBA" id="ARBA00023136"/>
    </source>
</evidence>
<dbReference type="Pfam" id="PF07690">
    <property type="entry name" value="MFS_1"/>
    <property type="match status" value="1"/>
</dbReference>
<feature type="transmembrane region" description="Helical" evidence="8">
    <location>
        <begin position="73"/>
        <end position="99"/>
    </location>
</feature>
<feature type="transmembrane region" description="Helical" evidence="8">
    <location>
        <begin position="138"/>
        <end position="161"/>
    </location>
</feature>
<dbReference type="GO" id="GO:0015174">
    <property type="term" value="F:basic amino acid transmembrane transporter activity"/>
    <property type="evidence" value="ECO:0007669"/>
    <property type="project" value="TreeGrafter"/>
</dbReference>
<comment type="subcellular location">
    <subcellularLocation>
        <location evidence="1">Endomembrane system</location>
        <topology evidence="1">Multi-pass membrane protein</topology>
    </subcellularLocation>
</comment>
<evidence type="ECO:0000256" key="7">
    <source>
        <dbReference type="SAM" id="MobiDB-lite"/>
    </source>
</evidence>
<dbReference type="PROSITE" id="PS51257">
    <property type="entry name" value="PROKAR_LIPOPROTEIN"/>
    <property type="match status" value="1"/>
</dbReference>
<evidence type="ECO:0000256" key="2">
    <source>
        <dbReference type="ARBA" id="ARBA00008335"/>
    </source>
</evidence>
<keyword evidence="3" id="KW-0813">Transport</keyword>
<keyword evidence="4 8" id="KW-0812">Transmembrane</keyword>
<dbReference type="RefSeq" id="XP_062876724.1">
    <property type="nucleotide sequence ID" value="XM_063020654.1"/>
</dbReference>
<organism evidence="10 11">
    <name type="scientific">Australozyma saopauloensis</name>
    <dbReference type="NCBI Taxonomy" id="291208"/>
    <lineage>
        <taxon>Eukaryota</taxon>
        <taxon>Fungi</taxon>
        <taxon>Dikarya</taxon>
        <taxon>Ascomycota</taxon>
        <taxon>Saccharomycotina</taxon>
        <taxon>Pichiomycetes</taxon>
        <taxon>Metschnikowiaceae</taxon>
        <taxon>Australozyma</taxon>
    </lineage>
</organism>
<dbReference type="PANTHER" id="PTHR23501">
    <property type="entry name" value="MAJOR FACILITATOR SUPERFAMILY"/>
    <property type="match status" value="1"/>
</dbReference>
<feature type="transmembrane region" description="Helical" evidence="8">
    <location>
        <begin position="200"/>
        <end position="222"/>
    </location>
</feature>
<dbReference type="KEGG" id="asau:88172676"/>
<evidence type="ECO:0000313" key="10">
    <source>
        <dbReference type="EMBL" id="WPK24341.1"/>
    </source>
</evidence>
<protein>
    <recommendedName>
        <fullName evidence="9">Major facilitator superfamily (MFS) profile domain-containing protein</fullName>
    </recommendedName>
</protein>
<feature type="transmembrane region" description="Helical" evidence="8">
    <location>
        <begin position="302"/>
        <end position="319"/>
    </location>
</feature>
<feature type="transmembrane region" description="Helical" evidence="8">
    <location>
        <begin position="546"/>
        <end position="566"/>
    </location>
</feature>
<dbReference type="PROSITE" id="PS50850">
    <property type="entry name" value="MFS"/>
    <property type="match status" value="1"/>
</dbReference>
<feature type="transmembrane region" description="Helical" evidence="8">
    <location>
        <begin position="379"/>
        <end position="398"/>
    </location>
</feature>
<keyword evidence="5 8" id="KW-1133">Transmembrane helix</keyword>
<dbReference type="GeneID" id="88172676"/>
<dbReference type="GO" id="GO:0000329">
    <property type="term" value="C:fungal-type vacuole membrane"/>
    <property type="evidence" value="ECO:0007669"/>
    <property type="project" value="TreeGrafter"/>
</dbReference>
<feature type="region of interest" description="Disordered" evidence="7">
    <location>
        <begin position="1"/>
        <end position="20"/>
    </location>
</feature>
<feature type="transmembrane region" description="Helical" evidence="8">
    <location>
        <begin position="442"/>
        <end position="460"/>
    </location>
</feature>
<sequence>MSASKMPPLQPETIKDSSTGTAGIVACEVAAESDGLISQSALKSHNYGSNSASNDAEDDEDDKAVLPKAQLRLLVASLFMAAFLAALDTTVVTTLLTVIASDLKSVERISWIATSYLLSCSAFQPLFGKLLDIFGRKLLLVICCALFAVGCCICVTNLLPWLVFGRFVTGCGGSGLTTLGTITLSDLIPLRQRGLYQGMANIFFGLGAASGGIVGGVVSDLLGWKYVFALQVPLAVLVGLAIHMYLVLPEGSPGLGAAGTEFSEKLKRVDFMGAFSLVSALMLLLAATSMGGKEFAYSLKTFIGMLLLSLALIVTFIYVETYVADEPIIPMAVMAERTVLSASLANWFYTMGVFTNLFYVPVFFQTVIGLSATQSGERIIPNFFALSLGSLLTGLYMLKTGRYYTLCVVIGLISTLGMLRLFYLDENATLWQQYTILVPQGLGYSSALTITLLALIASVPQKYQACTTSIQYTFRATGSTIGVSLASAIFEKVLREKLRGLIHEAIPDFEKAEKIIRKALETTTYVKHAPEIVQHAIKNSYNQACIAAFVFGAISLTLGFVSSLFMREHVLHKSIERDETE</sequence>
<dbReference type="InterPro" id="IPR036259">
    <property type="entry name" value="MFS_trans_sf"/>
</dbReference>
<dbReference type="PANTHER" id="PTHR23501:SF191">
    <property type="entry name" value="VACUOLAR BASIC AMINO ACID TRANSPORTER 4"/>
    <property type="match status" value="1"/>
</dbReference>
<dbReference type="GO" id="GO:0012505">
    <property type="term" value="C:endomembrane system"/>
    <property type="evidence" value="ECO:0007669"/>
    <property type="project" value="UniProtKB-SubCell"/>
</dbReference>
<feature type="transmembrane region" description="Helical" evidence="8">
    <location>
        <begin position="111"/>
        <end position="131"/>
    </location>
</feature>
<proteinExistence type="inferred from homology"/>
<evidence type="ECO:0000259" key="9">
    <source>
        <dbReference type="PROSITE" id="PS50850"/>
    </source>
</evidence>
<dbReference type="InterPro" id="IPR020846">
    <property type="entry name" value="MFS_dom"/>
</dbReference>
<evidence type="ECO:0000256" key="8">
    <source>
        <dbReference type="SAM" id="Phobius"/>
    </source>
</evidence>
<dbReference type="Proteomes" id="UP001338582">
    <property type="component" value="Chromosome 2"/>
</dbReference>
<dbReference type="AlphaFoldDB" id="A0AAX4H6Y8"/>
<feature type="transmembrane region" description="Helical" evidence="8">
    <location>
        <begin position="472"/>
        <end position="490"/>
    </location>
</feature>
<reference evidence="10 11" key="1">
    <citation type="submission" date="2023-10" db="EMBL/GenBank/DDBJ databases">
        <title>Draft Genome Sequence of Candida saopaulonensis from a very Premature Infant with Sepsis.</title>
        <authorList>
            <person name="Ning Y."/>
            <person name="Dai R."/>
            <person name="Xiao M."/>
            <person name="Xu Y."/>
            <person name="Yan Q."/>
            <person name="Zhang L."/>
        </authorList>
    </citation>
    <scope>NUCLEOTIDE SEQUENCE [LARGE SCALE GENOMIC DNA]</scope>
    <source>
        <strain evidence="10 11">19XY460</strain>
    </source>
</reference>
<dbReference type="Gene3D" id="1.20.1250.20">
    <property type="entry name" value="MFS general substrate transporter like domains"/>
    <property type="match status" value="1"/>
</dbReference>
<keyword evidence="11" id="KW-1185">Reference proteome</keyword>
<gene>
    <name evidence="10" type="ORF">PUMCH_001611</name>
</gene>
<feature type="transmembrane region" description="Helical" evidence="8">
    <location>
        <begin position="228"/>
        <end position="248"/>
    </location>
</feature>
<evidence type="ECO:0000313" key="11">
    <source>
        <dbReference type="Proteomes" id="UP001338582"/>
    </source>
</evidence>
<dbReference type="EMBL" id="CP138895">
    <property type="protein sequence ID" value="WPK24341.1"/>
    <property type="molecule type" value="Genomic_DNA"/>
</dbReference>
<evidence type="ECO:0000256" key="4">
    <source>
        <dbReference type="ARBA" id="ARBA00022692"/>
    </source>
</evidence>
<comment type="similarity">
    <text evidence="2">Belongs to the major facilitator superfamily.</text>
</comment>
<keyword evidence="6 8" id="KW-0472">Membrane</keyword>
<dbReference type="InterPro" id="IPR011701">
    <property type="entry name" value="MFS"/>
</dbReference>
<name>A0AAX4H6Y8_9ASCO</name>
<accession>A0AAX4H6Y8</accession>
<evidence type="ECO:0000256" key="1">
    <source>
        <dbReference type="ARBA" id="ARBA00004127"/>
    </source>
</evidence>
<feature type="transmembrane region" description="Helical" evidence="8">
    <location>
        <begin position="269"/>
        <end position="290"/>
    </location>
</feature>
<feature type="domain" description="Major facilitator superfamily (MFS) profile" evidence="9">
    <location>
        <begin position="74"/>
        <end position="571"/>
    </location>
</feature>
<evidence type="ECO:0000256" key="3">
    <source>
        <dbReference type="ARBA" id="ARBA00022448"/>
    </source>
</evidence>
<feature type="transmembrane region" description="Helical" evidence="8">
    <location>
        <begin position="403"/>
        <end position="422"/>
    </location>
</feature>
<evidence type="ECO:0000256" key="5">
    <source>
        <dbReference type="ARBA" id="ARBA00022989"/>
    </source>
</evidence>
<dbReference type="SUPFAM" id="SSF103473">
    <property type="entry name" value="MFS general substrate transporter"/>
    <property type="match status" value="1"/>
</dbReference>